<protein>
    <submittedName>
        <fullName evidence="6">Uronate dehydrogenase</fullName>
    </submittedName>
</protein>
<dbReference type="OrthoDB" id="8770295at2"/>
<reference evidence="7" key="1">
    <citation type="submission" date="2017-04" db="EMBL/GenBank/DDBJ databases">
        <authorList>
            <person name="Varghese N."/>
            <person name="Submissions S."/>
        </authorList>
    </citation>
    <scope>NUCLEOTIDE SEQUENCE [LARGE SCALE GENOMIC DNA]</scope>
</reference>
<evidence type="ECO:0000256" key="1">
    <source>
        <dbReference type="ARBA" id="ARBA00007637"/>
    </source>
</evidence>
<evidence type="ECO:0000256" key="4">
    <source>
        <dbReference type="SAM" id="MobiDB-lite"/>
    </source>
</evidence>
<keyword evidence="7" id="KW-1185">Reference proteome</keyword>
<comment type="similarity">
    <text evidence="1">Belongs to the NAD(P)-dependent epimerase/dehydratase family.</text>
</comment>
<dbReference type="SUPFAM" id="SSF51735">
    <property type="entry name" value="NAD(P)-binding Rossmann-fold domains"/>
    <property type="match status" value="1"/>
</dbReference>
<dbReference type="Gene3D" id="3.40.50.720">
    <property type="entry name" value="NAD(P)-binding Rossmann-like Domain"/>
    <property type="match status" value="1"/>
</dbReference>
<keyword evidence="3" id="KW-0520">NAD</keyword>
<dbReference type="PANTHER" id="PTHR43103">
    <property type="entry name" value="NUCLEOSIDE-DIPHOSPHATE-SUGAR EPIMERASE"/>
    <property type="match status" value="1"/>
</dbReference>
<dbReference type="Pfam" id="PF01370">
    <property type="entry name" value="Epimerase"/>
    <property type="match status" value="1"/>
</dbReference>
<dbReference type="PANTHER" id="PTHR43103:SF5">
    <property type="entry name" value="4-EPIMERASE, PUTATIVE (AFU_ORTHOLOGUE AFUA_7G00360)-RELATED"/>
    <property type="match status" value="1"/>
</dbReference>
<feature type="domain" description="NAD-dependent epimerase/dehydratase" evidence="5">
    <location>
        <begin position="4"/>
        <end position="162"/>
    </location>
</feature>
<name>A0A1Y6G6P7_9HYPH</name>
<gene>
    <name evidence="6" type="ORF">SAMN06295905_3056</name>
</gene>
<feature type="region of interest" description="Disordered" evidence="4">
    <location>
        <begin position="235"/>
        <end position="262"/>
    </location>
</feature>
<dbReference type="CDD" id="cd08946">
    <property type="entry name" value="SDR_e"/>
    <property type="match status" value="1"/>
</dbReference>
<dbReference type="Proteomes" id="UP000194474">
    <property type="component" value="Unassembled WGS sequence"/>
</dbReference>
<dbReference type="GO" id="GO:0016491">
    <property type="term" value="F:oxidoreductase activity"/>
    <property type="evidence" value="ECO:0007669"/>
    <property type="project" value="UniProtKB-KW"/>
</dbReference>
<proteinExistence type="inferred from homology"/>
<accession>A0A1Y6G6P7</accession>
<dbReference type="InterPro" id="IPR036291">
    <property type="entry name" value="NAD(P)-bd_dom_sf"/>
</dbReference>
<dbReference type="AlphaFoldDB" id="A0A1Y6G6P7"/>
<keyword evidence="2" id="KW-0560">Oxidoreductase</keyword>
<dbReference type="EMBL" id="FXWK01000002">
    <property type="protein sequence ID" value="SMQ85766.1"/>
    <property type="molecule type" value="Genomic_DNA"/>
</dbReference>
<dbReference type="RefSeq" id="WP_086471406.1">
    <property type="nucleotide sequence ID" value="NZ_FXWK01000002.1"/>
</dbReference>
<evidence type="ECO:0000256" key="3">
    <source>
        <dbReference type="ARBA" id="ARBA00023027"/>
    </source>
</evidence>
<evidence type="ECO:0000313" key="6">
    <source>
        <dbReference type="EMBL" id="SMQ85766.1"/>
    </source>
</evidence>
<evidence type="ECO:0000256" key="2">
    <source>
        <dbReference type="ARBA" id="ARBA00023002"/>
    </source>
</evidence>
<organism evidence="6 7">
    <name type="scientific">Devosia lucknowensis</name>
    <dbReference type="NCBI Taxonomy" id="1096929"/>
    <lineage>
        <taxon>Bacteria</taxon>
        <taxon>Pseudomonadati</taxon>
        <taxon>Pseudomonadota</taxon>
        <taxon>Alphaproteobacteria</taxon>
        <taxon>Hyphomicrobiales</taxon>
        <taxon>Devosiaceae</taxon>
        <taxon>Devosia</taxon>
    </lineage>
</organism>
<evidence type="ECO:0000259" key="5">
    <source>
        <dbReference type="Pfam" id="PF01370"/>
    </source>
</evidence>
<evidence type="ECO:0000313" key="7">
    <source>
        <dbReference type="Proteomes" id="UP000194474"/>
    </source>
</evidence>
<sequence length="270" mass="29196">MRRILLTGAAGGIGSMLRENLLREGEVLRLCDIAPMTAHDGDEVVMGDLADADFAMDVCRDVDAIVHMAGQAKEGPWEKLVGPNLIATTNLWEAARVNGVERVVFGSSNHVVGMYPVGLELDPSDITRPDSRYGATKVFAEAVASLYADKYGIKSFLVRIGTFAEKPENIRALSTWISPRDLAAIVRLGLDADYHCETVFGVSRNTRAWCDNSRAFALGYDPQDNAEDYLAQVDPNAGPQGPVASSLQGGGSAAKEFSGDIDLLRRRVRP</sequence>
<dbReference type="InterPro" id="IPR001509">
    <property type="entry name" value="Epimerase_deHydtase"/>
</dbReference>